<reference evidence="1" key="1">
    <citation type="submission" date="2021-01" db="EMBL/GenBank/DDBJ databases">
        <authorList>
            <consortium name="Genoscope - CEA"/>
            <person name="William W."/>
        </authorList>
    </citation>
    <scope>NUCLEOTIDE SEQUENCE</scope>
</reference>
<organism evidence="1 2">
    <name type="scientific">Paramecium sonneborni</name>
    <dbReference type="NCBI Taxonomy" id="65129"/>
    <lineage>
        <taxon>Eukaryota</taxon>
        <taxon>Sar</taxon>
        <taxon>Alveolata</taxon>
        <taxon>Ciliophora</taxon>
        <taxon>Intramacronucleata</taxon>
        <taxon>Oligohymenophorea</taxon>
        <taxon>Peniculida</taxon>
        <taxon>Parameciidae</taxon>
        <taxon>Paramecium</taxon>
    </lineage>
</organism>
<accession>A0A8S1R778</accession>
<dbReference type="EMBL" id="CAJJDN010000148">
    <property type="protein sequence ID" value="CAD8124051.1"/>
    <property type="molecule type" value="Genomic_DNA"/>
</dbReference>
<dbReference type="AlphaFoldDB" id="A0A8S1R778"/>
<gene>
    <name evidence="1" type="ORF">PSON_ATCC_30995.1.T1480150</name>
</gene>
<comment type="caution">
    <text evidence="1">The sequence shown here is derived from an EMBL/GenBank/DDBJ whole genome shotgun (WGS) entry which is preliminary data.</text>
</comment>
<sequence>MNENYSNHQWKVNVVQIVTHQILLKMFQFHVVMINKLICGKRISLIIESIKIKLHKLRMNMEQKYVSQEMIYLFGLEEIFQIEIIFVYSKQRMKHLQRILQRQQNQRVIKKYLI</sequence>
<evidence type="ECO:0000313" key="1">
    <source>
        <dbReference type="EMBL" id="CAD8124051.1"/>
    </source>
</evidence>
<dbReference type="Proteomes" id="UP000692954">
    <property type="component" value="Unassembled WGS sequence"/>
</dbReference>
<keyword evidence="2" id="KW-1185">Reference proteome</keyword>
<evidence type="ECO:0000313" key="2">
    <source>
        <dbReference type="Proteomes" id="UP000692954"/>
    </source>
</evidence>
<name>A0A8S1R778_9CILI</name>
<proteinExistence type="predicted"/>
<protein>
    <submittedName>
        <fullName evidence="1">Uncharacterized protein</fullName>
    </submittedName>
</protein>